<dbReference type="GO" id="GO:0043565">
    <property type="term" value="F:sequence-specific DNA binding"/>
    <property type="evidence" value="ECO:0007669"/>
    <property type="project" value="InterPro"/>
</dbReference>
<dbReference type="PRINTS" id="PR00032">
    <property type="entry name" value="HTHARAC"/>
</dbReference>
<dbReference type="SUPFAM" id="SSF46689">
    <property type="entry name" value="Homeodomain-like"/>
    <property type="match status" value="1"/>
</dbReference>
<organism evidence="5 6">
    <name type="scientific">Niastella populi</name>
    <dbReference type="NCBI Taxonomy" id="550983"/>
    <lineage>
        <taxon>Bacteria</taxon>
        <taxon>Pseudomonadati</taxon>
        <taxon>Bacteroidota</taxon>
        <taxon>Chitinophagia</taxon>
        <taxon>Chitinophagales</taxon>
        <taxon>Chitinophagaceae</taxon>
        <taxon>Niastella</taxon>
    </lineage>
</organism>
<dbReference type="InterPro" id="IPR020449">
    <property type="entry name" value="Tscrpt_reg_AraC-type_HTH"/>
</dbReference>
<evidence type="ECO:0000256" key="3">
    <source>
        <dbReference type="ARBA" id="ARBA00023163"/>
    </source>
</evidence>
<dbReference type="PROSITE" id="PS00041">
    <property type="entry name" value="HTH_ARAC_FAMILY_1"/>
    <property type="match status" value="1"/>
</dbReference>
<dbReference type="SMART" id="SM00342">
    <property type="entry name" value="HTH_ARAC"/>
    <property type="match status" value="1"/>
</dbReference>
<accession>A0A1V9FEG8</accession>
<evidence type="ECO:0000313" key="5">
    <source>
        <dbReference type="EMBL" id="OQP56758.1"/>
    </source>
</evidence>
<dbReference type="InterPro" id="IPR037923">
    <property type="entry name" value="HTH-like"/>
</dbReference>
<dbReference type="STRING" id="550983.A4R26_25235"/>
<dbReference type="GO" id="GO:0003700">
    <property type="term" value="F:DNA-binding transcription factor activity"/>
    <property type="evidence" value="ECO:0007669"/>
    <property type="project" value="InterPro"/>
</dbReference>
<gene>
    <name evidence="5" type="ORF">A4R26_25235</name>
</gene>
<dbReference type="Pfam" id="PF12833">
    <property type="entry name" value="HTH_18"/>
    <property type="match status" value="1"/>
</dbReference>
<dbReference type="AlphaFoldDB" id="A0A1V9FEG8"/>
<dbReference type="InterPro" id="IPR018060">
    <property type="entry name" value="HTH_AraC"/>
</dbReference>
<evidence type="ECO:0000256" key="1">
    <source>
        <dbReference type="ARBA" id="ARBA00023015"/>
    </source>
</evidence>
<dbReference type="PANTHER" id="PTHR43280">
    <property type="entry name" value="ARAC-FAMILY TRANSCRIPTIONAL REGULATOR"/>
    <property type="match status" value="1"/>
</dbReference>
<protein>
    <submittedName>
        <fullName evidence="5">AraC family transcriptional regulator</fullName>
    </submittedName>
</protein>
<evidence type="ECO:0000256" key="2">
    <source>
        <dbReference type="ARBA" id="ARBA00023125"/>
    </source>
</evidence>
<comment type="caution">
    <text evidence="5">The sequence shown here is derived from an EMBL/GenBank/DDBJ whole genome shotgun (WGS) entry which is preliminary data.</text>
</comment>
<dbReference type="InterPro" id="IPR018062">
    <property type="entry name" value="HTH_AraC-typ_CS"/>
</dbReference>
<dbReference type="PROSITE" id="PS01124">
    <property type="entry name" value="HTH_ARAC_FAMILY_2"/>
    <property type="match status" value="1"/>
</dbReference>
<dbReference type="Proteomes" id="UP000192276">
    <property type="component" value="Unassembled WGS sequence"/>
</dbReference>
<keyword evidence="1" id="KW-0805">Transcription regulation</keyword>
<dbReference type="OrthoDB" id="511992at2"/>
<dbReference type="Gene3D" id="1.10.10.60">
    <property type="entry name" value="Homeodomain-like"/>
    <property type="match status" value="2"/>
</dbReference>
<feature type="domain" description="HTH araC/xylS-type" evidence="4">
    <location>
        <begin position="168"/>
        <end position="266"/>
    </location>
</feature>
<dbReference type="PANTHER" id="PTHR43280:SF2">
    <property type="entry name" value="HTH-TYPE TRANSCRIPTIONAL REGULATOR EXSA"/>
    <property type="match status" value="1"/>
</dbReference>
<dbReference type="EMBL" id="LWBP01000196">
    <property type="protein sequence ID" value="OQP56758.1"/>
    <property type="molecule type" value="Genomic_DNA"/>
</dbReference>
<evidence type="ECO:0000259" key="4">
    <source>
        <dbReference type="PROSITE" id="PS01124"/>
    </source>
</evidence>
<sequence length="269" mass="31392">MNLLHTGQFYGQTNKTIHLNGITLTDTEYTLPKVDWHYHENAYFTFILQGNVIEGNKKEIYNCSAGSLLFHNWQEAHYNIKPEGFTRGFHLELKNTWFRNFSFNIAALEGSIKISDPDTRFLFYKIFKETKSYDDVASLSIQSLLLQVLSLLFRNYEVKPNNDPAWAGKVKEILHDECCKSHTLEDLVKTLDIHPVHLSRYFPKYFHCTLGEYVRKLRVEKSLALLSNKQLPLTEIAFECGFADQSHFNRCFKKIMGVTPLTYKKLIQH</sequence>
<dbReference type="InterPro" id="IPR009057">
    <property type="entry name" value="Homeodomain-like_sf"/>
</dbReference>
<proteinExistence type="predicted"/>
<evidence type="ECO:0000313" key="6">
    <source>
        <dbReference type="Proteomes" id="UP000192276"/>
    </source>
</evidence>
<name>A0A1V9FEG8_9BACT</name>
<keyword evidence="3" id="KW-0804">Transcription</keyword>
<keyword evidence="2" id="KW-0238">DNA-binding</keyword>
<keyword evidence="6" id="KW-1185">Reference proteome</keyword>
<dbReference type="RefSeq" id="WP_081168048.1">
    <property type="nucleotide sequence ID" value="NZ_LWBP01000196.1"/>
</dbReference>
<reference evidence="6" key="1">
    <citation type="submission" date="2016-04" db="EMBL/GenBank/DDBJ databases">
        <authorList>
            <person name="Chen L."/>
            <person name="Zhuang W."/>
            <person name="Wang G."/>
        </authorList>
    </citation>
    <scope>NUCLEOTIDE SEQUENCE [LARGE SCALE GENOMIC DNA]</scope>
    <source>
        <strain evidence="6">208</strain>
    </source>
</reference>
<dbReference type="SUPFAM" id="SSF51215">
    <property type="entry name" value="Regulatory protein AraC"/>
    <property type="match status" value="1"/>
</dbReference>